<dbReference type="Gene3D" id="1.25.10.10">
    <property type="entry name" value="Leucine-rich Repeat Variant"/>
    <property type="match status" value="1"/>
</dbReference>
<name>A0A166E923_9AGAM</name>
<evidence type="ECO:0000259" key="4">
    <source>
        <dbReference type="Pfam" id="PF23099"/>
    </source>
</evidence>
<dbReference type="GO" id="GO:0030686">
    <property type="term" value="C:90S preribosome"/>
    <property type="evidence" value="ECO:0007669"/>
    <property type="project" value="TreeGrafter"/>
</dbReference>
<dbReference type="InterPro" id="IPR011989">
    <property type="entry name" value="ARM-like"/>
</dbReference>
<dbReference type="EMBL" id="KV417603">
    <property type="protein sequence ID" value="KZP15525.1"/>
    <property type="molecule type" value="Genomic_DNA"/>
</dbReference>
<proteinExistence type="predicted"/>
<dbReference type="InterPro" id="IPR046523">
    <property type="entry name" value="UTP20_dom"/>
</dbReference>
<keyword evidence="6" id="KW-1185">Reference proteome</keyword>
<dbReference type="InterPro" id="IPR016024">
    <property type="entry name" value="ARM-type_fold"/>
</dbReference>
<feature type="region of interest" description="Disordered" evidence="1">
    <location>
        <begin position="1808"/>
        <end position="1832"/>
    </location>
</feature>
<dbReference type="GO" id="GO:0032040">
    <property type="term" value="C:small-subunit processome"/>
    <property type="evidence" value="ECO:0007669"/>
    <property type="project" value="TreeGrafter"/>
</dbReference>
<dbReference type="STRING" id="436010.A0A166E923"/>
<protein>
    <submittedName>
        <fullName evidence="5">Uncharacterized protein</fullName>
    </submittedName>
</protein>
<feature type="region of interest" description="Disordered" evidence="1">
    <location>
        <begin position="455"/>
        <end position="481"/>
    </location>
</feature>
<dbReference type="InterPro" id="IPR011430">
    <property type="entry name" value="UTP20_N"/>
</dbReference>
<dbReference type="PANTHER" id="PTHR17695">
    <property type="entry name" value="SMALL SUBUNIT PROCESSOME COMPONENT 20 HOMOLOG"/>
    <property type="match status" value="1"/>
</dbReference>
<dbReference type="InterPro" id="IPR057525">
    <property type="entry name" value="UTP20_C"/>
</dbReference>
<feature type="compositionally biased region" description="Basic residues" evidence="1">
    <location>
        <begin position="1980"/>
        <end position="1990"/>
    </location>
</feature>
<feature type="domain" description="U3 small nucleolar RNA-associated protein 20" evidence="3">
    <location>
        <begin position="1065"/>
        <end position="1288"/>
    </location>
</feature>
<dbReference type="SUPFAM" id="SSF48371">
    <property type="entry name" value="ARM repeat"/>
    <property type="match status" value="2"/>
</dbReference>
<dbReference type="Pfam" id="PF23099">
    <property type="entry name" value="UTP20_C"/>
    <property type="match status" value="1"/>
</dbReference>
<dbReference type="OrthoDB" id="360653at2759"/>
<organism evidence="5 6">
    <name type="scientific">Athelia psychrophila</name>
    <dbReference type="NCBI Taxonomy" id="1759441"/>
    <lineage>
        <taxon>Eukaryota</taxon>
        <taxon>Fungi</taxon>
        <taxon>Dikarya</taxon>
        <taxon>Basidiomycota</taxon>
        <taxon>Agaricomycotina</taxon>
        <taxon>Agaricomycetes</taxon>
        <taxon>Agaricomycetidae</taxon>
        <taxon>Atheliales</taxon>
        <taxon>Atheliaceae</taxon>
        <taxon>Athelia</taxon>
    </lineage>
</organism>
<reference evidence="5 6" key="1">
    <citation type="journal article" date="2016" name="Mol. Biol. Evol.">
        <title>Comparative Genomics of Early-Diverging Mushroom-Forming Fungi Provides Insights into the Origins of Lignocellulose Decay Capabilities.</title>
        <authorList>
            <person name="Nagy L.G."/>
            <person name="Riley R."/>
            <person name="Tritt A."/>
            <person name="Adam C."/>
            <person name="Daum C."/>
            <person name="Floudas D."/>
            <person name="Sun H."/>
            <person name="Yadav J.S."/>
            <person name="Pangilinan J."/>
            <person name="Larsson K.H."/>
            <person name="Matsuura K."/>
            <person name="Barry K."/>
            <person name="Labutti K."/>
            <person name="Kuo R."/>
            <person name="Ohm R.A."/>
            <person name="Bhattacharya S.S."/>
            <person name="Shirouzu T."/>
            <person name="Yoshinaga Y."/>
            <person name="Martin F.M."/>
            <person name="Grigoriev I.V."/>
            <person name="Hibbett D.S."/>
        </authorList>
    </citation>
    <scope>NUCLEOTIDE SEQUENCE [LARGE SCALE GENOMIC DNA]</scope>
    <source>
        <strain evidence="5 6">CBS 109695</strain>
    </source>
</reference>
<feature type="compositionally biased region" description="Acidic residues" evidence="1">
    <location>
        <begin position="462"/>
        <end position="480"/>
    </location>
</feature>
<feature type="domain" description="U3 small nucleolar RNA-associated protein 20 C-terminal" evidence="4">
    <location>
        <begin position="1762"/>
        <end position="1986"/>
    </location>
</feature>
<dbReference type="PANTHER" id="PTHR17695:SF11">
    <property type="entry name" value="SMALL SUBUNIT PROCESSOME COMPONENT 20 HOMOLOG"/>
    <property type="match status" value="1"/>
</dbReference>
<evidence type="ECO:0000259" key="3">
    <source>
        <dbReference type="Pfam" id="PF20416"/>
    </source>
</evidence>
<gene>
    <name evidence="5" type="ORF">FIBSPDRAFT_749998</name>
</gene>
<evidence type="ECO:0000313" key="5">
    <source>
        <dbReference type="EMBL" id="KZP15525.1"/>
    </source>
</evidence>
<dbReference type="InterPro" id="IPR052575">
    <property type="entry name" value="SSU_processome_comp_20"/>
</dbReference>
<accession>A0A166E923</accession>
<feature type="region of interest" description="Disordered" evidence="1">
    <location>
        <begin position="1969"/>
        <end position="1990"/>
    </location>
</feature>
<evidence type="ECO:0000259" key="2">
    <source>
        <dbReference type="Pfam" id="PF07539"/>
    </source>
</evidence>
<dbReference type="Proteomes" id="UP000076532">
    <property type="component" value="Unassembled WGS sequence"/>
</dbReference>
<feature type="domain" description="U3 small nucleolar RNA-associated protein 20 N-terminal" evidence="2">
    <location>
        <begin position="244"/>
        <end position="850"/>
    </location>
</feature>
<evidence type="ECO:0000313" key="6">
    <source>
        <dbReference type="Proteomes" id="UP000076532"/>
    </source>
</evidence>
<dbReference type="Pfam" id="PF20416">
    <property type="entry name" value="UTP20"/>
    <property type="match status" value="1"/>
</dbReference>
<sequence>MSHSRRLRLATLRLLGTPTLIKSSAVEQDVLKRCLQGEEVSLDVQGVRERLLRIGRLSQVVKEEEGGVGAEICVRWLVDAAIDIPSLAQLKINLRPLWSPAAEALASVSQRFGPLVWDIVFHELRSATLSPFLIDDGSISSWRLQAREEVDDDDPDQPPEDERLWRDASAHILRCAVGRWLRNDHLRREIMQDQICKERFDQATYESQLLFALGEASALAEKYNRDIVPFFLSFAGPESSTKLPRHKLSAWLTLFSKFTNPKALFSTDILHGLYLSLLSHPDRPLQRLALTCLLAYKSARLVPHENRLHALLDDNRWREELVALDIDAFELRDRKELVDIIIRLLFGMMLEKRGRSRGADRRAAVLGALAGCSDQELGLLVDLMLQPLDMAPSSREGIPFAIRDVPVGSSEKQQIGFLTLLGDVLKNLGSRLVSYWPALLWATLDLASHAHNKIESSQQTSDAEELGPDVDAEEPEDVEELSSPSKIIRSVRLLGLKRFADFFRNSAQFDFGPYMAEAFRALISPRLPALDKENTQAPSALLELFYTWTLEHKHVKFLVQFDQRTLPQMYACLTATNVKPAVISRIFDIVDRVLAYSTGDDFVAKHVVQPHASLLLANLSTLIEKSKGVAEVSSPLGQRQIGILSEIAQYLTDASQASTLLVLFSPLLRKPNKLVAEKLKVNILKIVKGLFALIPELADRESTPFTKTYDLLSKLFQSLRFSPARKALVATFDALAEINPSMKEIAQLLGSLNAYSVRRLEEPDFDRRLNAFAVLNETVYRTLTTQEWQIVLYNMLLFIQDPDELAIRNNAAYSMKHFVDLVAGSSDPEYEALFIRVLYPGLKNGLRSKNELVRAEILGVVAYAVTKCDSIGFLREMRVLMAAGDEEANFFNNIHHVQIHRRTRALHRLGDQCDEGLLRSTTLAEIFAPLVSNYIVSAAVLDHHLVNEAIVTMGRMSKQLAWGAYYALVQKYIKASRERDESERVYVRTLVAILESFHFSMEESVPPEVIEVNEDVDADADADAEEVEADAAIPTSTSHIVNVAKIADAVNSRLLPNLLNHLEKQNATEDSLRLPIAIGIVRVAKHLPMATREPQIARLLTILSQILRSKSQETRDLVKDTMCRIAVIIGPNYLSIMVREIRAALLRGPQLHVLAYVCHAILVHVTAIEHVEAFPTLDILVDDVAHISAEVVFGQSGKDVQSEDFKTKMREVRTSASKGMDSFMIMAKYITPPKISGLLFPLRSIMQETHSIKTIQLVEEVLRRVAGGMNSNKHLGPSELLVLCHTLVNQNAKFLTEAPPPKKRKNHAKADAIVQIKRNVTEGVDHYSRNSFRFVVFGLDLFNTAFRRGRFDFEDGAIVARLESMVPVIGNTLYADNALVLISGMKSAAAVTKAPLKTLAKSIPVFIRRIIDIIKGTGSTESETTQTAFKSLAIIMRDCPTAQVKEKDLVYLLELLAPDLEDHERQAAVFAMLRAIVARKFVVPEIYDVMDKVSEVMVTNQSKQVQELCRAVLLQFLLDYPQGKGRLRNQMTFMAKNLSYTFESGRRSVMELLSVILAKFQIDLVREYADLLFVGLVMVIANDDSAKCREMAADLIKSLILRLDETHRKTIVSHLHSWATQDSQPQLGRVSSQVYGLLVDVLQQDSSPYIPAILGDVGKALERSRQALDASADGDDDSETELDWQAAYHALIVQSKVLRIFSEYATQDDAVDWEMVIGHLLFPHAWVRSTSCHLLGLFLTAVPIAPPDLNLPQASPFSPVGMRNLAEKLCIQLKSEHLAAPLALQVVKNLLYIGKCFCAVPVPVQKEDVPNEKDDSEDEDGPNDLVGDAKDRNPLPWLFSKLSYQARSAHIGRRNRKISGANWTQQPLSIFRWFAAMASHMDADRLETFLVHILTPVYRITEDDSIRDSEIDELKTSAVELQDLIQAKVGTTKFSTIYSRIRQGVVTIRRERKTARVLQVTTDPQTAAKRKLQKNIVKKDSRKRKNAAFA</sequence>
<evidence type="ECO:0000256" key="1">
    <source>
        <dbReference type="SAM" id="MobiDB-lite"/>
    </source>
</evidence>
<dbReference type="Pfam" id="PF07539">
    <property type="entry name" value="UTP20_N"/>
    <property type="match status" value="1"/>
</dbReference>